<keyword evidence="8 14" id="KW-1133">Transmembrane helix</keyword>
<dbReference type="AlphaFoldDB" id="A0AAN9ZD80"/>
<dbReference type="GO" id="GO:0042761">
    <property type="term" value="P:very long-chain fatty acid biosynthetic process"/>
    <property type="evidence" value="ECO:0007669"/>
    <property type="project" value="TreeGrafter"/>
</dbReference>
<dbReference type="Pfam" id="PF04387">
    <property type="entry name" value="PTPLA"/>
    <property type="match status" value="1"/>
</dbReference>
<keyword evidence="12 14" id="KW-0456">Lyase</keyword>
<evidence type="ECO:0000256" key="13">
    <source>
        <dbReference type="ARBA" id="ARBA00036671"/>
    </source>
</evidence>
<comment type="function">
    <text evidence="14">Catalyzes the third of the four reactions of the long-chain fatty acids elongation cycle. This endoplasmic reticulum-bound enzymatic process, allows the addition of two carbons to the chain of long- and very long-chain fatty acids/VLCFAs per cycle. This enzyme catalyzes the dehydration of the 3-hydroxyacyl-CoA intermediate into trans-2,3-enoyl-CoA, within each cycle of fatty acid elongation. Thereby, it participates to the production of VLCFAs of different chain lengths that are involved in multiple biological processes as precursors of membrane lipids and lipid mediators.</text>
</comment>
<feature type="transmembrane region" description="Helical" evidence="14">
    <location>
        <begin position="90"/>
        <end position="118"/>
    </location>
</feature>
<proteinExistence type="inferred from homology"/>
<gene>
    <name evidence="15" type="ORF">R5R35_012735</name>
</gene>
<feature type="transmembrane region" description="Helical" evidence="14">
    <location>
        <begin position="192"/>
        <end position="212"/>
    </location>
</feature>
<evidence type="ECO:0000256" key="5">
    <source>
        <dbReference type="ARBA" id="ARBA00022516"/>
    </source>
</evidence>
<evidence type="ECO:0000313" key="15">
    <source>
        <dbReference type="EMBL" id="KAK7870180.1"/>
    </source>
</evidence>
<dbReference type="InterPro" id="IPR007482">
    <property type="entry name" value="Tyr_Pase-like_PTPLA"/>
</dbReference>
<evidence type="ECO:0000256" key="12">
    <source>
        <dbReference type="ARBA" id="ARBA00023239"/>
    </source>
</evidence>
<feature type="transmembrane region" description="Helical" evidence="14">
    <location>
        <begin position="152"/>
        <end position="172"/>
    </location>
</feature>
<evidence type="ECO:0000256" key="4">
    <source>
        <dbReference type="ARBA" id="ARBA00013122"/>
    </source>
</evidence>
<dbReference type="EMBL" id="JAZDUA010000063">
    <property type="protein sequence ID" value="KAK7870180.1"/>
    <property type="molecule type" value="Genomic_DNA"/>
</dbReference>
<feature type="transmembrane region" description="Helical" evidence="14">
    <location>
        <begin position="124"/>
        <end position="145"/>
    </location>
</feature>
<organism evidence="15 16">
    <name type="scientific">Gryllus longicercus</name>
    <dbReference type="NCBI Taxonomy" id="2509291"/>
    <lineage>
        <taxon>Eukaryota</taxon>
        <taxon>Metazoa</taxon>
        <taxon>Ecdysozoa</taxon>
        <taxon>Arthropoda</taxon>
        <taxon>Hexapoda</taxon>
        <taxon>Insecta</taxon>
        <taxon>Pterygota</taxon>
        <taxon>Neoptera</taxon>
        <taxon>Polyneoptera</taxon>
        <taxon>Orthoptera</taxon>
        <taxon>Ensifera</taxon>
        <taxon>Gryllidea</taxon>
        <taxon>Grylloidea</taxon>
        <taxon>Gryllidae</taxon>
        <taxon>Gryllinae</taxon>
        <taxon>Gryllus</taxon>
    </lineage>
</organism>
<evidence type="ECO:0000256" key="1">
    <source>
        <dbReference type="ARBA" id="ARBA00004141"/>
    </source>
</evidence>
<dbReference type="Proteomes" id="UP001378592">
    <property type="component" value="Unassembled WGS sequence"/>
</dbReference>
<comment type="catalytic activity">
    <reaction evidence="13 14">
        <text>a very-long-chain (3R)-3-hydroxyacyl-CoA = a very-long-chain (2E)-enoyl-CoA + H2O</text>
        <dbReference type="Rhea" id="RHEA:45812"/>
        <dbReference type="ChEBI" id="CHEBI:15377"/>
        <dbReference type="ChEBI" id="CHEBI:83728"/>
        <dbReference type="ChEBI" id="CHEBI:85440"/>
        <dbReference type="EC" id="4.2.1.134"/>
    </reaction>
</comment>
<comment type="similarity">
    <text evidence="3 14">Belongs to the very long-chain fatty acids dehydratase HACD family.</text>
</comment>
<evidence type="ECO:0000256" key="2">
    <source>
        <dbReference type="ARBA" id="ARBA00005194"/>
    </source>
</evidence>
<keyword evidence="11 14" id="KW-0275">Fatty acid biosynthesis</keyword>
<keyword evidence="7 14" id="KW-0276">Fatty acid metabolism</keyword>
<dbReference type="GO" id="GO:0102158">
    <property type="term" value="F:very-long-chain (3R)-3-hydroxyacyl-CoA dehydratase activity"/>
    <property type="evidence" value="ECO:0007669"/>
    <property type="project" value="UniProtKB-EC"/>
</dbReference>
<dbReference type="GO" id="GO:0030148">
    <property type="term" value="P:sphingolipid biosynthetic process"/>
    <property type="evidence" value="ECO:0007669"/>
    <property type="project" value="TreeGrafter"/>
</dbReference>
<name>A0AAN9ZD80_9ORTH</name>
<reference evidence="15 16" key="1">
    <citation type="submission" date="2024-03" db="EMBL/GenBank/DDBJ databases">
        <title>The genome assembly and annotation of the cricket Gryllus longicercus Weissman &amp; Gray.</title>
        <authorList>
            <person name="Szrajer S."/>
            <person name="Gray D."/>
            <person name="Ylla G."/>
        </authorList>
    </citation>
    <scope>NUCLEOTIDE SEQUENCE [LARGE SCALE GENOMIC DNA]</scope>
    <source>
        <strain evidence="15">DAG 2021-001</strain>
        <tissue evidence="15">Whole body minus gut</tissue>
    </source>
</reference>
<evidence type="ECO:0000256" key="3">
    <source>
        <dbReference type="ARBA" id="ARBA00007811"/>
    </source>
</evidence>
<evidence type="ECO:0000256" key="10">
    <source>
        <dbReference type="ARBA" id="ARBA00023136"/>
    </source>
</evidence>
<dbReference type="GO" id="GO:0030497">
    <property type="term" value="P:fatty acid elongation"/>
    <property type="evidence" value="ECO:0007669"/>
    <property type="project" value="TreeGrafter"/>
</dbReference>
<protein>
    <recommendedName>
        <fullName evidence="4 14">Very-long-chain (3R)-3-hydroxyacyl-CoA dehydratase</fullName>
        <ecNumber evidence="4 14">4.2.1.134</ecNumber>
    </recommendedName>
</protein>
<keyword evidence="16" id="KW-1185">Reference proteome</keyword>
<keyword evidence="5 14" id="KW-0444">Lipid biosynthesis</keyword>
<comment type="caution">
    <text evidence="15">The sequence shown here is derived from an EMBL/GenBank/DDBJ whole genome shotgun (WGS) entry which is preliminary data.</text>
</comment>
<feature type="transmembrane region" description="Helical" evidence="14">
    <location>
        <begin position="60"/>
        <end position="78"/>
    </location>
</feature>
<sequence length="233" mass="26234">MASKSSSKGSREPGTLAKTYLFLYNFLQVIGWSYLLLLLIKHYTSPKKESLWETVKLTVIIFQNAAVLEILHAAFRLVSSNVIITTFQVFSRVMVVCGVLLATPTGAASPGLGLALLAWSVTEIIRYMFYALNIVGFVPYLLVWLRYTTFIALYPIGVTGELLCLYAAQSYVAANQMWSVGMPNFLNFTFSYHYFMLIIMGLYVPLFPQMYLHMFAQRRKVLGGDGASSKKKQ</sequence>
<evidence type="ECO:0000256" key="6">
    <source>
        <dbReference type="ARBA" id="ARBA00022692"/>
    </source>
</evidence>
<evidence type="ECO:0000313" key="16">
    <source>
        <dbReference type="Proteomes" id="UP001378592"/>
    </source>
</evidence>
<evidence type="ECO:0000256" key="8">
    <source>
        <dbReference type="ARBA" id="ARBA00022989"/>
    </source>
</evidence>
<evidence type="ECO:0000256" key="11">
    <source>
        <dbReference type="ARBA" id="ARBA00023160"/>
    </source>
</evidence>
<evidence type="ECO:0000256" key="14">
    <source>
        <dbReference type="RuleBase" id="RU363109"/>
    </source>
</evidence>
<keyword evidence="14" id="KW-0256">Endoplasmic reticulum</keyword>
<dbReference type="PANTHER" id="PTHR11035">
    <property type="entry name" value="VERY-LONG-CHAIN (3R)-3-HYDROXYACYL-COA DEHYDRATASE"/>
    <property type="match status" value="1"/>
</dbReference>
<evidence type="ECO:0000256" key="7">
    <source>
        <dbReference type="ARBA" id="ARBA00022832"/>
    </source>
</evidence>
<keyword evidence="6 14" id="KW-0812">Transmembrane</keyword>
<accession>A0AAN9ZD80</accession>
<keyword evidence="10 14" id="KW-0472">Membrane</keyword>
<comment type="subcellular location">
    <subcellularLocation>
        <location evidence="14">Endoplasmic reticulum membrane</location>
        <topology evidence="14">Multi-pass membrane protein</topology>
    </subcellularLocation>
    <subcellularLocation>
        <location evidence="1">Membrane</location>
        <topology evidence="1">Multi-pass membrane protein</topology>
    </subcellularLocation>
</comment>
<evidence type="ECO:0000256" key="9">
    <source>
        <dbReference type="ARBA" id="ARBA00023098"/>
    </source>
</evidence>
<dbReference type="GO" id="GO:0005789">
    <property type="term" value="C:endoplasmic reticulum membrane"/>
    <property type="evidence" value="ECO:0007669"/>
    <property type="project" value="UniProtKB-SubCell"/>
</dbReference>
<comment type="pathway">
    <text evidence="2 14">Lipid metabolism; fatty acid biosynthesis.</text>
</comment>
<dbReference type="EC" id="4.2.1.134" evidence="4 14"/>
<keyword evidence="9 14" id="KW-0443">Lipid metabolism</keyword>
<dbReference type="PANTHER" id="PTHR11035:SF3">
    <property type="entry name" value="VERY-LONG-CHAIN (3R)-3-HYDROXYACYL-COA DEHYDRATASE"/>
    <property type="match status" value="1"/>
</dbReference>
<feature type="transmembrane region" description="Helical" evidence="14">
    <location>
        <begin position="21"/>
        <end position="40"/>
    </location>
</feature>